<dbReference type="EMBL" id="VICE01000069">
    <property type="protein sequence ID" value="TQD45904.1"/>
    <property type="molecule type" value="Genomic_DNA"/>
</dbReference>
<proteinExistence type="predicted"/>
<accession>A0A508ABP9</accession>
<dbReference type="Proteomes" id="UP000318212">
    <property type="component" value="Unassembled WGS sequence"/>
</dbReference>
<gene>
    <name evidence="1" type="ORF">FKV25_07455</name>
</gene>
<evidence type="ECO:0000313" key="1">
    <source>
        <dbReference type="EMBL" id="TQD45904.1"/>
    </source>
</evidence>
<dbReference type="OrthoDB" id="6402880at2"/>
<comment type="caution">
    <text evidence="1">The sequence shown here is derived from an EMBL/GenBank/DDBJ whole genome shotgun (WGS) entry which is preliminary data.</text>
</comment>
<dbReference type="RefSeq" id="WP_141518157.1">
    <property type="nucleotide sequence ID" value="NZ_VICE01000069.1"/>
</dbReference>
<sequence length="469" mass="52779">MTDTSEAEFYLIDTDGNRRIPFKQRNREDGRYGFSILPPGKGNDPSSAEYTEDVEDLIRRVVLDRQFVRARVDGGAHDGQPNTVGLGRRRVHDYWIAPHLSHLVSGVADVAVPETPNFDAEARAFLDGFLAADNPQLVRWLPRYRHTLDTVRDAMERDAPETVFELVWKSFDNAVSNAGRGILGFETAERWREPLIEMIGDIGRDGTAAQFDDLLTRLEQWKRAGDLPKVPRLLLARAFAAIHPERYHTTVDVTKQDSILPWFKAHTGFVVPSGNWAARAQALTAHLDQSGMFEGNLEHRNMFPWYVFEQLRDASGRVPFRHGHVSRSPSGRKTSSEQIRSVEYRQNVIQDRLVAQLCATYGDRAVATEHPTGTGGRADALLRHDDGSLELYEIKPAATAREAVRQAVGQLLEYAFRRNGLQPKALHVVSDAVLDDVTEEYLQVLEQRFGLRFGYLHVAISTSGEVDGE</sequence>
<protein>
    <submittedName>
        <fullName evidence="1">Uncharacterized protein</fullName>
    </submittedName>
</protein>
<evidence type="ECO:0000313" key="2">
    <source>
        <dbReference type="Proteomes" id="UP000318212"/>
    </source>
</evidence>
<keyword evidence="2" id="KW-1185">Reference proteome</keyword>
<organism evidence="1 2">
    <name type="scientific">Marilutibacter aestuarii</name>
    <dbReference type="NCBI Taxonomy" id="1706195"/>
    <lineage>
        <taxon>Bacteria</taxon>
        <taxon>Pseudomonadati</taxon>
        <taxon>Pseudomonadota</taxon>
        <taxon>Gammaproteobacteria</taxon>
        <taxon>Lysobacterales</taxon>
        <taxon>Lysobacteraceae</taxon>
        <taxon>Marilutibacter</taxon>
    </lineage>
</organism>
<reference evidence="1 2" key="1">
    <citation type="submission" date="2019-06" db="EMBL/GenBank/DDBJ databases">
        <title>Lysobacter alkalisoli sp. nov. isolated from saline soil.</title>
        <authorList>
            <person name="Sun J.-Q."/>
            <person name="Xu L."/>
        </authorList>
    </citation>
    <scope>NUCLEOTIDE SEQUENCE [LARGE SCALE GENOMIC DNA]</scope>
    <source>
        <strain evidence="1 2">JCM 31130</strain>
    </source>
</reference>
<dbReference type="AlphaFoldDB" id="A0A508ABP9"/>
<name>A0A508ABP9_9GAMM</name>